<feature type="domain" description="Trigger factor ribosome-binding bacterial" evidence="1">
    <location>
        <begin position="1"/>
        <end position="144"/>
    </location>
</feature>
<dbReference type="GO" id="GO:0015031">
    <property type="term" value="P:protein transport"/>
    <property type="evidence" value="ECO:0007669"/>
    <property type="project" value="InterPro"/>
</dbReference>
<gene>
    <name evidence="2" type="ORF">METZ01_LOCUS401906</name>
</gene>
<dbReference type="GO" id="GO:0044183">
    <property type="term" value="F:protein folding chaperone"/>
    <property type="evidence" value="ECO:0007669"/>
    <property type="project" value="TreeGrafter"/>
</dbReference>
<dbReference type="PANTHER" id="PTHR30560">
    <property type="entry name" value="TRIGGER FACTOR CHAPERONE AND PEPTIDYL-PROLYL CIS/TRANS ISOMERASE"/>
    <property type="match status" value="1"/>
</dbReference>
<dbReference type="Gene3D" id="3.30.70.1050">
    <property type="entry name" value="Trigger factor ribosome-binding domain"/>
    <property type="match status" value="1"/>
</dbReference>
<feature type="non-terminal residue" evidence="2">
    <location>
        <position position="156"/>
    </location>
</feature>
<dbReference type="InterPro" id="IPR005215">
    <property type="entry name" value="Trig_fac"/>
</dbReference>
<proteinExistence type="predicted"/>
<dbReference type="GO" id="GO:0043022">
    <property type="term" value="F:ribosome binding"/>
    <property type="evidence" value="ECO:0007669"/>
    <property type="project" value="TreeGrafter"/>
</dbReference>
<dbReference type="EMBL" id="UINC01154015">
    <property type="protein sequence ID" value="SVD49052.1"/>
    <property type="molecule type" value="Genomic_DNA"/>
</dbReference>
<organism evidence="2">
    <name type="scientific">marine metagenome</name>
    <dbReference type="NCBI Taxonomy" id="408172"/>
    <lineage>
        <taxon>unclassified sequences</taxon>
        <taxon>metagenomes</taxon>
        <taxon>ecological metagenomes</taxon>
    </lineage>
</organism>
<dbReference type="Pfam" id="PF05697">
    <property type="entry name" value="Trigger_N"/>
    <property type="match status" value="1"/>
</dbReference>
<dbReference type="SUPFAM" id="SSF102735">
    <property type="entry name" value="Trigger factor ribosome-binding domain"/>
    <property type="match status" value="1"/>
</dbReference>
<name>A0A382VRD4_9ZZZZ</name>
<dbReference type="InterPro" id="IPR036611">
    <property type="entry name" value="Trigger_fac_ribosome-bd_sf"/>
</dbReference>
<evidence type="ECO:0000313" key="2">
    <source>
        <dbReference type="EMBL" id="SVD49052.1"/>
    </source>
</evidence>
<dbReference type="GO" id="GO:0043335">
    <property type="term" value="P:protein unfolding"/>
    <property type="evidence" value="ECO:0007669"/>
    <property type="project" value="TreeGrafter"/>
</dbReference>
<sequence length="156" mass="17421">MEITETKNEGLKRAYKIVVPTADIESRMASRLGEIARTARMPGFRPGKVPVHLLRKTHGNAVMGEVLEQTVSESSQSAISENDLRPVAQPKIEIDKFEDGEDLEYTIELEIFPEITLTDFSSLKLERLKVSANKEKIDATIQQIAASQKESIPLEV</sequence>
<accession>A0A382VRD4</accession>
<protein>
    <recommendedName>
        <fullName evidence="1">Trigger factor ribosome-binding bacterial domain-containing protein</fullName>
    </recommendedName>
</protein>
<reference evidence="2" key="1">
    <citation type="submission" date="2018-05" db="EMBL/GenBank/DDBJ databases">
        <authorList>
            <person name="Lanie J.A."/>
            <person name="Ng W.-L."/>
            <person name="Kazmierczak K.M."/>
            <person name="Andrzejewski T.M."/>
            <person name="Davidsen T.M."/>
            <person name="Wayne K.J."/>
            <person name="Tettelin H."/>
            <person name="Glass J.I."/>
            <person name="Rusch D."/>
            <person name="Podicherti R."/>
            <person name="Tsui H.-C.T."/>
            <person name="Winkler M.E."/>
        </authorList>
    </citation>
    <scope>NUCLEOTIDE SEQUENCE</scope>
</reference>
<dbReference type="GO" id="GO:0051083">
    <property type="term" value="P:'de novo' cotranslational protein folding"/>
    <property type="evidence" value="ECO:0007669"/>
    <property type="project" value="TreeGrafter"/>
</dbReference>
<dbReference type="PANTHER" id="PTHR30560:SF3">
    <property type="entry name" value="TRIGGER FACTOR-LIKE PROTEIN TIG, CHLOROPLASTIC"/>
    <property type="match status" value="1"/>
</dbReference>
<evidence type="ECO:0000259" key="1">
    <source>
        <dbReference type="Pfam" id="PF05697"/>
    </source>
</evidence>
<dbReference type="AlphaFoldDB" id="A0A382VRD4"/>
<dbReference type="GO" id="GO:0003755">
    <property type="term" value="F:peptidyl-prolyl cis-trans isomerase activity"/>
    <property type="evidence" value="ECO:0007669"/>
    <property type="project" value="TreeGrafter"/>
</dbReference>
<dbReference type="InterPro" id="IPR008881">
    <property type="entry name" value="Trigger_fac_ribosome-bd_bac"/>
</dbReference>